<sequence>MSKKSLPILGGVTSYGGWIRGGLLVMNITMTFDKAGKDNVTRSISYMDYYKEKYNVTITDPKQPMLISILKDRDRRGGMKEPISLIPELCQVTGQSDEIRANFRLQEAIQHLTRRDPPSRAQNILDFAGRLSIPEVKKLAADFDVKIGTHLVDLDARVLPQEQIILRNNQMASIKDFSFAWAIIFPQRDQDKVKAFYESIKKVAVGIRFSPPKLLPIANDRNVGSYLSTINEITPFNPDFLLVVVPDDRSDRYGAIKKLLLLQNSINNQVVTVKKCMNNERRMMSIATKVYIQMQCKIGSEAWRTNFSTPGIMVVGFDVYHDTTRKNTSVGAMVASVNPELTRYYTTTLSHKDNTELSTQIATMLVECLRAYQTRNKSLPSRIIFYRDGVGEGNVYQVKEDELKKLTHLTTTGPVPSRSQPPFNTPTRLPSSLVNIFIPKILLSTSKMNYGICKMA</sequence>
<name>A0A7T8KHL9_CALRO</name>
<dbReference type="SUPFAM" id="SSF101690">
    <property type="entry name" value="PAZ domain"/>
    <property type="match status" value="1"/>
</dbReference>
<dbReference type="InterPro" id="IPR003100">
    <property type="entry name" value="PAZ_dom"/>
</dbReference>
<dbReference type="Pfam" id="PF02170">
    <property type="entry name" value="PAZ"/>
    <property type="match status" value="1"/>
</dbReference>
<feature type="domain" description="PAZ" evidence="1">
    <location>
        <begin position="1"/>
        <end position="94"/>
    </location>
</feature>
<dbReference type="Pfam" id="PF02171">
    <property type="entry name" value="Piwi"/>
    <property type="match status" value="1"/>
</dbReference>
<dbReference type="InterPro" id="IPR036085">
    <property type="entry name" value="PAZ_dom_sf"/>
</dbReference>
<dbReference type="Gene3D" id="3.30.420.10">
    <property type="entry name" value="Ribonuclease H-like superfamily/Ribonuclease H"/>
    <property type="match status" value="1"/>
</dbReference>
<reference evidence="4" key="1">
    <citation type="submission" date="2021-01" db="EMBL/GenBank/DDBJ databases">
        <title>Caligus Genome Assembly.</title>
        <authorList>
            <person name="Gallardo-Escarate C."/>
        </authorList>
    </citation>
    <scope>NUCLEOTIDE SEQUENCE [LARGE SCALE GENOMIC DNA]</scope>
</reference>
<dbReference type="PANTHER" id="PTHR22891">
    <property type="entry name" value="EUKARYOTIC TRANSLATION INITIATION FACTOR 2C"/>
    <property type="match status" value="1"/>
</dbReference>
<gene>
    <name evidence="3" type="ORF">FKW44_000653</name>
</gene>
<dbReference type="GO" id="GO:0034587">
    <property type="term" value="P:piRNA processing"/>
    <property type="evidence" value="ECO:0007669"/>
    <property type="project" value="UniProtKB-ARBA"/>
</dbReference>
<protein>
    <submittedName>
        <fullName evidence="3">Protein piwilike</fullName>
    </submittedName>
</protein>
<organism evidence="3 4">
    <name type="scientific">Caligus rogercresseyi</name>
    <name type="common">Sea louse</name>
    <dbReference type="NCBI Taxonomy" id="217165"/>
    <lineage>
        <taxon>Eukaryota</taxon>
        <taxon>Metazoa</taxon>
        <taxon>Ecdysozoa</taxon>
        <taxon>Arthropoda</taxon>
        <taxon>Crustacea</taxon>
        <taxon>Multicrustacea</taxon>
        <taxon>Hexanauplia</taxon>
        <taxon>Copepoda</taxon>
        <taxon>Siphonostomatoida</taxon>
        <taxon>Caligidae</taxon>
        <taxon>Caligus</taxon>
    </lineage>
</organism>
<dbReference type="SMART" id="SM00950">
    <property type="entry name" value="Piwi"/>
    <property type="match status" value="1"/>
</dbReference>
<dbReference type="InterPro" id="IPR003165">
    <property type="entry name" value="Piwi"/>
</dbReference>
<feature type="domain" description="Piwi" evidence="2">
    <location>
        <begin position="240"/>
        <end position="406"/>
    </location>
</feature>
<evidence type="ECO:0000259" key="1">
    <source>
        <dbReference type="PROSITE" id="PS50821"/>
    </source>
</evidence>
<dbReference type="OrthoDB" id="445936at2759"/>
<dbReference type="AlphaFoldDB" id="A0A7T8KHL9"/>
<dbReference type="SMART" id="SM00949">
    <property type="entry name" value="PAZ"/>
    <property type="match status" value="1"/>
</dbReference>
<dbReference type="EMBL" id="CP045890">
    <property type="protein sequence ID" value="QQP56097.1"/>
    <property type="molecule type" value="Genomic_DNA"/>
</dbReference>
<dbReference type="InterPro" id="IPR036397">
    <property type="entry name" value="RNaseH_sf"/>
</dbReference>
<proteinExistence type="predicted"/>
<dbReference type="Proteomes" id="UP000595437">
    <property type="component" value="Chromosome 1"/>
</dbReference>
<dbReference type="GO" id="GO:0003723">
    <property type="term" value="F:RNA binding"/>
    <property type="evidence" value="ECO:0007669"/>
    <property type="project" value="InterPro"/>
</dbReference>
<evidence type="ECO:0000259" key="2">
    <source>
        <dbReference type="PROSITE" id="PS50822"/>
    </source>
</evidence>
<evidence type="ECO:0000313" key="4">
    <source>
        <dbReference type="Proteomes" id="UP000595437"/>
    </source>
</evidence>
<dbReference type="PROSITE" id="PS50821">
    <property type="entry name" value="PAZ"/>
    <property type="match status" value="1"/>
</dbReference>
<evidence type="ECO:0000313" key="3">
    <source>
        <dbReference type="EMBL" id="QQP56097.1"/>
    </source>
</evidence>
<dbReference type="SUPFAM" id="SSF53098">
    <property type="entry name" value="Ribonuclease H-like"/>
    <property type="match status" value="1"/>
</dbReference>
<keyword evidence="4" id="KW-1185">Reference proteome</keyword>
<accession>A0A7T8KHL9</accession>
<dbReference type="Gene3D" id="2.170.260.10">
    <property type="entry name" value="paz domain"/>
    <property type="match status" value="1"/>
</dbReference>
<dbReference type="Gene3D" id="3.40.50.2300">
    <property type="match status" value="1"/>
</dbReference>
<dbReference type="InterPro" id="IPR012337">
    <property type="entry name" value="RNaseH-like_sf"/>
</dbReference>
<dbReference type="PROSITE" id="PS50822">
    <property type="entry name" value="PIWI"/>
    <property type="match status" value="1"/>
</dbReference>